<dbReference type="PANTHER" id="PTHR34001">
    <property type="entry name" value="BLL7405 PROTEIN"/>
    <property type="match status" value="1"/>
</dbReference>
<feature type="domain" description="Outer membrane protein beta-barrel" evidence="7">
    <location>
        <begin position="21"/>
        <end position="246"/>
    </location>
</feature>
<dbReference type="Proteomes" id="UP000298781">
    <property type="component" value="Chromosome"/>
</dbReference>
<dbReference type="PANTHER" id="PTHR34001:SF3">
    <property type="entry name" value="BLL7405 PROTEIN"/>
    <property type="match status" value="1"/>
</dbReference>
<evidence type="ECO:0000313" key="9">
    <source>
        <dbReference type="Proteomes" id="UP000298781"/>
    </source>
</evidence>
<dbReference type="Gene3D" id="2.40.160.20">
    <property type="match status" value="1"/>
</dbReference>
<protein>
    <submittedName>
        <fullName evidence="8">Porin family protein</fullName>
    </submittedName>
</protein>
<keyword evidence="2 6" id="KW-0732">Signal</keyword>
<sequence>MKRIVLAATASLVLASAAHSADLGVQRVAVPAAIIAQSYDWTGFYIGAHAGYGWGRSSYGFNTNGHYNHLPGDRFSHSTGGFVGGGQLGYNWQSGNFVFGLEGSLTWSDVRRANVISPFFPTSDTFTSSVGWFGTVTPRIGFAASNWLLYAKGGLAFGQVRTRIQDTNDFTAASSTRLGWTVGLGAEYAINQNWSVGLEANYYDFGSLRVNQESSLLVGGGPAGVFSDHNVKTTMWSALARVNYRFSTGGGAVSARY</sequence>
<dbReference type="EMBL" id="CP039690">
    <property type="protein sequence ID" value="QCI63385.1"/>
    <property type="molecule type" value="Genomic_DNA"/>
</dbReference>
<dbReference type="GO" id="GO:0009279">
    <property type="term" value="C:cell outer membrane"/>
    <property type="evidence" value="ECO:0007669"/>
    <property type="project" value="UniProtKB-SubCell"/>
</dbReference>
<dbReference type="SUPFAM" id="SSF56925">
    <property type="entry name" value="OMPA-like"/>
    <property type="match status" value="1"/>
</dbReference>
<accession>A0A4D7AUV1</accession>
<feature type="signal peptide" evidence="6">
    <location>
        <begin position="1"/>
        <end position="20"/>
    </location>
</feature>
<feature type="chain" id="PRO_5020676703" evidence="6">
    <location>
        <begin position="21"/>
        <end position="257"/>
    </location>
</feature>
<dbReference type="KEGG" id="pstg:E8M01_03510"/>
<dbReference type="OrthoDB" id="9815357at2"/>
<dbReference type="InterPro" id="IPR011250">
    <property type="entry name" value="OMP/PagP_B-barrel"/>
</dbReference>
<evidence type="ECO:0000313" key="8">
    <source>
        <dbReference type="EMBL" id="QCI63385.1"/>
    </source>
</evidence>
<dbReference type="InterPro" id="IPR051692">
    <property type="entry name" value="OMP-like"/>
</dbReference>
<evidence type="ECO:0000256" key="2">
    <source>
        <dbReference type="ARBA" id="ARBA00022729"/>
    </source>
</evidence>
<evidence type="ECO:0000256" key="1">
    <source>
        <dbReference type="ARBA" id="ARBA00004442"/>
    </source>
</evidence>
<keyword evidence="4" id="KW-0998">Cell outer membrane</keyword>
<dbReference type="InterPro" id="IPR027385">
    <property type="entry name" value="Beta-barrel_OMP"/>
</dbReference>
<dbReference type="AlphaFoldDB" id="A0A4D7AUV1"/>
<comment type="subcellular location">
    <subcellularLocation>
        <location evidence="1">Cell outer membrane</location>
    </subcellularLocation>
</comment>
<reference evidence="8 9" key="1">
    <citation type="submission" date="2019-04" db="EMBL/GenBank/DDBJ databases">
        <title>Phreatobacter aquaticus sp. nov.</title>
        <authorList>
            <person name="Choi A."/>
        </authorList>
    </citation>
    <scope>NUCLEOTIDE SEQUENCE [LARGE SCALE GENOMIC DNA]</scope>
    <source>
        <strain evidence="8 9">KCTC 52518</strain>
    </source>
</reference>
<evidence type="ECO:0000256" key="4">
    <source>
        <dbReference type="ARBA" id="ARBA00023237"/>
    </source>
</evidence>
<comment type="similarity">
    <text evidence="5">Belongs to the Omp25/RopB family.</text>
</comment>
<evidence type="ECO:0000256" key="5">
    <source>
        <dbReference type="ARBA" id="ARBA00038306"/>
    </source>
</evidence>
<keyword evidence="9" id="KW-1185">Reference proteome</keyword>
<evidence type="ECO:0000256" key="6">
    <source>
        <dbReference type="SAM" id="SignalP"/>
    </source>
</evidence>
<evidence type="ECO:0000259" key="7">
    <source>
        <dbReference type="Pfam" id="PF13505"/>
    </source>
</evidence>
<name>A0A4D7AUV1_9HYPH</name>
<dbReference type="RefSeq" id="WP_136958843.1">
    <property type="nucleotide sequence ID" value="NZ_CP039690.1"/>
</dbReference>
<gene>
    <name evidence="8" type="ORF">E8M01_03510</name>
</gene>
<evidence type="ECO:0000256" key="3">
    <source>
        <dbReference type="ARBA" id="ARBA00023136"/>
    </source>
</evidence>
<organism evidence="8 9">
    <name type="scientific">Phreatobacter stygius</name>
    <dbReference type="NCBI Taxonomy" id="1940610"/>
    <lineage>
        <taxon>Bacteria</taxon>
        <taxon>Pseudomonadati</taxon>
        <taxon>Pseudomonadota</taxon>
        <taxon>Alphaproteobacteria</taxon>
        <taxon>Hyphomicrobiales</taxon>
        <taxon>Phreatobacteraceae</taxon>
        <taxon>Phreatobacter</taxon>
    </lineage>
</organism>
<proteinExistence type="inferred from homology"/>
<dbReference type="Pfam" id="PF13505">
    <property type="entry name" value="OMP_b-brl"/>
    <property type="match status" value="1"/>
</dbReference>
<keyword evidence="3" id="KW-0472">Membrane</keyword>